<dbReference type="InterPro" id="IPR007111">
    <property type="entry name" value="NACHT_NTPase"/>
</dbReference>
<dbReference type="PROSITE" id="PS50837">
    <property type="entry name" value="NACHT"/>
    <property type="match status" value="1"/>
</dbReference>
<dbReference type="PANTHER" id="PTHR46844">
    <property type="entry name" value="SLR5058 PROTEIN"/>
    <property type="match status" value="1"/>
</dbReference>
<name>A0A562VE72_9ACTN</name>
<dbReference type="OrthoDB" id="135105at2"/>
<feature type="domain" description="NACHT" evidence="1">
    <location>
        <begin position="169"/>
        <end position="294"/>
    </location>
</feature>
<accession>A0A562VE72</accession>
<evidence type="ECO:0000259" key="1">
    <source>
        <dbReference type="PROSITE" id="PS50837"/>
    </source>
</evidence>
<dbReference type="Proteomes" id="UP000321617">
    <property type="component" value="Unassembled WGS sequence"/>
</dbReference>
<dbReference type="SUPFAM" id="SSF52540">
    <property type="entry name" value="P-loop containing nucleoside triphosphate hydrolases"/>
    <property type="match status" value="1"/>
</dbReference>
<organism evidence="2 3">
    <name type="scientific">Stackebrandtia albiflava</name>
    <dbReference type="NCBI Taxonomy" id="406432"/>
    <lineage>
        <taxon>Bacteria</taxon>
        <taxon>Bacillati</taxon>
        <taxon>Actinomycetota</taxon>
        <taxon>Actinomycetes</taxon>
        <taxon>Glycomycetales</taxon>
        <taxon>Glycomycetaceae</taxon>
        <taxon>Stackebrandtia</taxon>
    </lineage>
</organism>
<dbReference type="InterPro" id="IPR027417">
    <property type="entry name" value="P-loop_NTPase"/>
</dbReference>
<dbReference type="Pfam" id="PF05729">
    <property type="entry name" value="NACHT"/>
    <property type="match status" value="1"/>
</dbReference>
<evidence type="ECO:0000313" key="2">
    <source>
        <dbReference type="EMBL" id="TWJ16144.1"/>
    </source>
</evidence>
<gene>
    <name evidence="2" type="ORF">LX16_1868</name>
</gene>
<dbReference type="Gene3D" id="3.40.50.300">
    <property type="entry name" value="P-loop containing nucleotide triphosphate hydrolases"/>
    <property type="match status" value="1"/>
</dbReference>
<keyword evidence="3" id="KW-1185">Reference proteome</keyword>
<dbReference type="PANTHER" id="PTHR46844:SF1">
    <property type="entry name" value="SLR5058 PROTEIN"/>
    <property type="match status" value="1"/>
</dbReference>
<protein>
    <submittedName>
        <fullName evidence="2">NACHT domain-containing protein</fullName>
    </submittedName>
</protein>
<sequence>MSNLPVPPPNPASPSEVIATSLLALLALAPPGIIATQFWDAIAANPLESVLALAAYWAALAVLRFVGRVGGDVADRWVQRIADSADSVLSAALLGHRRTFVKRIRRHARELELHGLTTQGPFALWLPEVYVDVSLDPRATSVVAEGLHTRWEPGERRPLAHFIEGTDARVFTVAGYPGAGKTSLLRHAAATGARRGVLRRGRLPVLLTLRDHAEAVVDAEEPPDVADLVAGTAWLAGRVPAAWLRRRLERGNCLVLCDGLDETGDAEARRKVADWLTDQIARYEDNVYVVTSRPHGYDDNALRNTTRLHIRGFTSDQIAAFLHRWYHVSESRSTGETGQQVRARAHREAEALMERMRRRPALYDLASNPLLLTMIANVHRYRGALPGSRAELYREMCEMLLSRRRDEKGVGDSTLTIGQKGLLARRLAIMMMESRVKSLATPLALRVLSETLQRIPVEATAEECLADLVEGGTLIVRRDDLVAFPHLTFQEYLASTELADGPADDALSARIDDPWWRETILLWTEASDASTVVETCLRSGSVHALALAFECAKRPRELDPRLRAQLDDLLNGTPPTDDDGRALVAAVRISHDLHETVRLSGDVELCGRPVDDGLWRLFQADMSRDGRRPAADARPAADPLAPVHGAWAGDVRRFVAWVNSFFDDGTAYRLPTWAELADPAVRLVLDAATRPVWGTGPRGVDLFLAPGAADPFRIGADRWRDGVLADRRELGVFLMIALAYHRGVASDGEFTDRFDHTVNFTHAYGFAQAYDESDDTEPHVAAALSYVLARHRFLRPTSTDLWRRAADSDVGRVSETSLVRLLTRIGAVPERLGRAELLAIRAWLLLTARWLEQPDVAGAAEASDGFDDFLASTTTAEADHLHPDGVPAALRRAERIATAVARADPTDTMSPMAVRVIQEAAVLTDPFLRRRAGYDETAARCAGLGMYAAAAAMDRLTGTVPAESAARLAEAASSLRGAARALLVLRCRVAGEWTPADVVVLARS</sequence>
<proteinExistence type="predicted"/>
<evidence type="ECO:0000313" key="3">
    <source>
        <dbReference type="Proteomes" id="UP000321617"/>
    </source>
</evidence>
<dbReference type="EMBL" id="VLLL01000005">
    <property type="protein sequence ID" value="TWJ16144.1"/>
    <property type="molecule type" value="Genomic_DNA"/>
</dbReference>
<dbReference type="AlphaFoldDB" id="A0A562VE72"/>
<comment type="caution">
    <text evidence="2">The sequence shown here is derived from an EMBL/GenBank/DDBJ whole genome shotgun (WGS) entry which is preliminary data.</text>
</comment>
<reference evidence="2 3" key="1">
    <citation type="journal article" date="2013" name="Stand. Genomic Sci.">
        <title>Genomic Encyclopedia of Type Strains, Phase I: The one thousand microbial genomes (KMG-I) project.</title>
        <authorList>
            <person name="Kyrpides N.C."/>
            <person name="Woyke T."/>
            <person name="Eisen J.A."/>
            <person name="Garrity G."/>
            <person name="Lilburn T.G."/>
            <person name="Beck B.J."/>
            <person name="Whitman W.B."/>
            <person name="Hugenholtz P."/>
            <person name="Klenk H.P."/>
        </authorList>
    </citation>
    <scope>NUCLEOTIDE SEQUENCE [LARGE SCALE GENOMIC DNA]</scope>
    <source>
        <strain evidence="2 3">DSM 45044</strain>
    </source>
</reference>
<dbReference type="RefSeq" id="WP_147136042.1">
    <property type="nucleotide sequence ID" value="NZ_BAABIJ010000001.1"/>
</dbReference>